<evidence type="ECO:0000313" key="11">
    <source>
        <dbReference type="Proteomes" id="UP000785679"/>
    </source>
</evidence>
<evidence type="ECO:0000313" key="10">
    <source>
        <dbReference type="EMBL" id="TNV86006.1"/>
    </source>
</evidence>
<reference evidence="10" key="1">
    <citation type="submission" date="2019-06" db="EMBL/GenBank/DDBJ databases">
        <authorList>
            <person name="Zheng W."/>
        </authorList>
    </citation>
    <scope>NUCLEOTIDE SEQUENCE</scope>
    <source>
        <strain evidence="10">QDHG01</strain>
    </source>
</reference>
<dbReference type="GO" id="GO:0005524">
    <property type="term" value="F:ATP binding"/>
    <property type="evidence" value="ECO:0007669"/>
    <property type="project" value="UniProtKB-UniRule"/>
</dbReference>
<accession>A0A8J8P5M7</accession>
<dbReference type="Pfam" id="PF00069">
    <property type="entry name" value="Pkinase"/>
    <property type="match status" value="1"/>
</dbReference>
<evidence type="ECO:0000256" key="1">
    <source>
        <dbReference type="ARBA" id="ARBA00011245"/>
    </source>
</evidence>
<dbReference type="PROSITE" id="PS00107">
    <property type="entry name" value="PROTEIN_KINASE_ATP"/>
    <property type="match status" value="1"/>
</dbReference>
<dbReference type="PROSITE" id="PS00108">
    <property type="entry name" value="PROTEIN_KINASE_ST"/>
    <property type="match status" value="1"/>
</dbReference>
<keyword evidence="2 8" id="KW-0723">Serine/threonine-protein kinase</keyword>
<dbReference type="AlphaFoldDB" id="A0A8J8P5M7"/>
<dbReference type="GO" id="GO:0004674">
    <property type="term" value="F:protein serine/threonine kinase activity"/>
    <property type="evidence" value="ECO:0007669"/>
    <property type="project" value="UniProtKB-KW"/>
</dbReference>
<keyword evidence="4 7" id="KW-0547">Nucleotide-binding</keyword>
<dbReference type="InterPro" id="IPR000719">
    <property type="entry name" value="Prot_kinase_dom"/>
</dbReference>
<dbReference type="InterPro" id="IPR011009">
    <property type="entry name" value="Kinase-like_dom_sf"/>
</dbReference>
<dbReference type="PROSITE" id="PS50011">
    <property type="entry name" value="PROTEIN_KINASE_DOM"/>
    <property type="match status" value="1"/>
</dbReference>
<dbReference type="EMBL" id="RRYP01001400">
    <property type="protein sequence ID" value="TNV86006.1"/>
    <property type="molecule type" value="Genomic_DNA"/>
</dbReference>
<evidence type="ECO:0000256" key="6">
    <source>
        <dbReference type="ARBA" id="ARBA00022840"/>
    </source>
</evidence>
<dbReference type="Gene3D" id="3.30.200.20">
    <property type="entry name" value="Phosphorylase Kinase, domain 1"/>
    <property type="match status" value="1"/>
</dbReference>
<dbReference type="CDD" id="cd05117">
    <property type="entry name" value="STKc_CAMK"/>
    <property type="match status" value="1"/>
</dbReference>
<dbReference type="Gene3D" id="1.10.510.10">
    <property type="entry name" value="Transferase(Phosphotransferase) domain 1"/>
    <property type="match status" value="1"/>
</dbReference>
<feature type="domain" description="Protein kinase" evidence="9">
    <location>
        <begin position="33"/>
        <end position="291"/>
    </location>
</feature>
<dbReference type="OrthoDB" id="10252354at2759"/>
<evidence type="ECO:0000256" key="8">
    <source>
        <dbReference type="RuleBase" id="RU000304"/>
    </source>
</evidence>
<dbReference type="SUPFAM" id="SSF56112">
    <property type="entry name" value="Protein kinase-like (PK-like)"/>
    <property type="match status" value="1"/>
</dbReference>
<gene>
    <name evidence="10" type="ORF">FGO68_gene3352</name>
</gene>
<keyword evidence="6 7" id="KW-0067">ATP-binding</keyword>
<keyword evidence="11" id="KW-1185">Reference proteome</keyword>
<dbReference type="Proteomes" id="UP000785679">
    <property type="component" value="Unassembled WGS sequence"/>
</dbReference>
<dbReference type="InterPro" id="IPR017441">
    <property type="entry name" value="Protein_kinase_ATP_BS"/>
</dbReference>
<keyword evidence="5" id="KW-0418">Kinase</keyword>
<comment type="subunit">
    <text evidence="1">Monomer.</text>
</comment>
<name>A0A8J8P5M7_HALGN</name>
<dbReference type="SMART" id="SM00220">
    <property type="entry name" value="S_TKc"/>
    <property type="match status" value="1"/>
</dbReference>
<dbReference type="FunFam" id="3.30.200.20:FF:000003">
    <property type="entry name" value="Non-specific serine/threonine protein kinase"/>
    <property type="match status" value="1"/>
</dbReference>
<sequence length="301" mass="34135">MSRILYFKTKDDALSWTQAMSDSIGQANLYQYYNLEMTIGQGQFGQVKLATHKRTGLKVAVKIMGKKDIKPIETYQIKREIEVMKMCKHPNIVRLEDLFENAECFFLVLEFMGGGDLFDYLKQRQFRLTEERAREIIIQLTLAVQFLHTFGIVHRDIKLENVMMSDTTDRAVPKLADFGLAKMVGPSEKADEPFGTLGYAAPEVLRKEPYGPACDLWSLGCISYALLCGALPFDHESQRETARLTLQGKLSFEQPAWHFVSEGAKDFIKGLLVREPQNRLSADQALAHVWIKAASSQFAAQ</sequence>
<organism evidence="10 11">
    <name type="scientific">Halteria grandinella</name>
    <dbReference type="NCBI Taxonomy" id="5974"/>
    <lineage>
        <taxon>Eukaryota</taxon>
        <taxon>Sar</taxon>
        <taxon>Alveolata</taxon>
        <taxon>Ciliophora</taxon>
        <taxon>Intramacronucleata</taxon>
        <taxon>Spirotrichea</taxon>
        <taxon>Stichotrichia</taxon>
        <taxon>Sporadotrichida</taxon>
        <taxon>Halteriidae</taxon>
        <taxon>Halteria</taxon>
    </lineage>
</organism>
<evidence type="ECO:0000256" key="7">
    <source>
        <dbReference type="PROSITE-ProRule" id="PRU10141"/>
    </source>
</evidence>
<evidence type="ECO:0000259" key="9">
    <source>
        <dbReference type="PROSITE" id="PS50011"/>
    </source>
</evidence>
<dbReference type="PANTHER" id="PTHR24347">
    <property type="entry name" value="SERINE/THREONINE-PROTEIN KINASE"/>
    <property type="match status" value="1"/>
</dbReference>
<feature type="binding site" evidence="7">
    <location>
        <position position="62"/>
    </location>
    <ligand>
        <name>ATP</name>
        <dbReference type="ChEBI" id="CHEBI:30616"/>
    </ligand>
</feature>
<evidence type="ECO:0000256" key="5">
    <source>
        <dbReference type="ARBA" id="ARBA00022777"/>
    </source>
</evidence>
<dbReference type="InterPro" id="IPR008271">
    <property type="entry name" value="Ser/Thr_kinase_AS"/>
</dbReference>
<evidence type="ECO:0000256" key="4">
    <source>
        <dbReference type="ARBA" id="ARBA00022741"/>
    </source>
</evidence>
<dbReference type="FunFam" id="1.10.510.10:FF:000571">
    <property type="entry name" value="Maternal embryonic leucine zipper kinase"/>
    <property type="match status" value="1"/>
</dbReference>
<protein>
    <recommendedName>
        <fullName evidence="9">Protein kinase domain-containing protein</fullName>
    </recommendedName>
</protein>
<proteinExistence type="inferred from homology"/>
<comment type="similarity">
    <text evidence="8">Belongs to the protein kinase superfamily.</text>
</comment>
<evidence type="ECO:0000256" key="2">
    <source>
        <dbReference type="ARBA" id="ARBA00022527"/>
    </source>
</evidence>
<evidence type="ECO:0000256" key="3">
    <source>
        <dbReference type="ARBA" id="ARBA00022679"/>
    </source>
</evidence>
<keyword evidence="3" id="KW-0808">Transferase</keyword>
<comment type="caution">
    <text evidence="10">The sequence shown here is derived from an EMBL/GenBank/DDBJ whole genome shotgun (WGS) entry which is preliminary data.</text>
</comment>